<keyword evidence="2 5" id="KW-0805">Transcription regulation</keyword>
<dbReference type="PANTHER" id="PTHR34824">
    <property type="entry name" value="HEAT-INDUCIBLE TRANSCRIPTION REPRESSOR HRCA"/>
    <property type="match status" value="1"/>
</dbReference>
<dbReference type="GO" id="GO:0003677">
    <property type="term" value="F:DNA binding"/>
    <property type="evidence" value="ECO:0007669"/>
    <property type="project" value="InterPro"/>
</dbReference>
<comment type="function">
    <text evidence="5">Negative regulator of class I heat shock genes (grpE-dnaK-dnaJ and groELS operons). Prevents heat-shock induction of these operons.</text>
</comment>
<keyword evidence="1 5" id="KW-0678">Repressor</keyword>
<dbReference type="HAMAP" id="MF_00081">
    <property type="entry name" value="HrcA"/>
    <property type="match status" value="1"/>
</dbReference>
<accession>A0AAW9MWE0</accession>
<dbReference type="SUPFAM" id="SSF55781">
    <property type="entry name" value="GAF domain-like"/>
    <property type="match status" value="1"/>
</dbReference>
<evidence type="ECO:0000256" key="4">
    <source>
        <dbReference type="ARBA" id="ARBA00023163"/>
    </source>
</evidence>
<evidence type="ECO:0000256" key="3">
    <source>
        <dbReference type="ARBA" id="ARBA00023016"/>
    </source>
</evidence>
<dbReference type="InterPro" id="IPR029016">
    <property type="entry name" value="GAF-like_dom_sf"/>
</dbReference>
<dbReference type="NCBIfam" id="TIGR00331">
    <property type="entry name" value="hrcA"/>
    <property type="match status" value="1"/>
</dbReference>
<organism evidence="7 8">
    <name type="scientific">Citroniella saccharovorans</name>
    <dbReference type="NCBI Taxonomy" id="2053367"/>
    <lineage>
        <taxon>Bacteria</taxon>
        <taxon>Bacillati</taxon>
        <taxon>Bacillota</taxon>
        <taxon>Tissierellia</taxon>
        <taxon>Tissierellales</taxon>
        <taxon>Peptoniphilaceae</taxon>
        <taxon>Citroniella</taxon>
    </lineage>
</organism>
<keyword evidence="8" id="KW-1185">Reference proteome</keyword>
<dbReference type="InterPro" id="IPR002571">
    <property type="entry name" value="HrcA"/>
</dbReference>
<dbReference type="Gene3D" id="1.10.10.10">
    <property type="entry name" value="Winged helix-like DNA-binding domain superfamily/Winged helix DNA-binding domain"/>
    <property type="match status" value="1"/>
</dbReference>
<dbReference type="PIRSF" id="PIRSF005485">
    <property type="entry name" value="HrcA"/>
    <property type="match status" value="1"/>
</dbReference>
<sequence>MLDERKKLILEAIIGSYLLNAEPIGSRTISKNYNLGVSSATIRNEMSDLEDLGLLSKAHSSSGRIPSDKAYRLYVNNLIESRSMMGFSDYKDLLDRSLNGRSLIEEAINKLSNLTGYTTLAIIYKSLDIKLEKIYILEESEETLLLVMVYDNDKIYYHHIKKDFTSDIKSLIKINYIFNDLISGMYIEKIPSFLDMVDTQSSESLDNFKIKLKEAVKDDIGKLKKYDLILDGVSSIFKFPEYSDINKVREFISLIESKETIIKALVSGDAKINIAIGEENEDNSFKGLSIIDSFYMLENGLHGKIGLLGPTRMDYDSAIHYLLCLINELNTSSKSKEGRK</sequence>
<gene>
    <name evidence="5 7" type="primary">hrcA</name>
    <name evidence="7" type="ORF">VLK81_07875</name>
</gene>
<dbReference type="InterPro" id="IPR036390">
    <property type="entry name" value="WH_DNA-bd_sf"/>
</dbReference>
<keyword evidence="4 5" id="KW-0804">Transcription</keyword>
<protein>
    <recommendedName>
        <fullName evidence="5">Heat-inducible transcription repressor HrcA</fullName>
    </recommendedName>
</protein>
<evidence type="ECO:0000313" key="8">
    <source>
        <dbReference type="Proteomes" id="UP001357733"/>
    </source>
</evidence>
<evidence type="ECO:0000256" key="2">
    <source>
        <dbReference type="ARBA" id="ARBA00023015"/>
    </source>
</evidence>
<evidence type="ECO:0000256" key="1">
    <source>
        <dbReference type="ARBA" id="ARBA00022491"/>
    </source>
</evidence>
<dbReference type="PANTHER" id="PTHR34824:SF1">
    <property type="entry name" value="HEAT-INDUCIBLE TRANSCRIPTION REPRESSOR HRCA"/>
    <property type="match status" value="1"/>
</dbReference>
<dbReference type="Proteomes" id="UP001357733">
    <property type="component" value="Unassembled WGS sequence"/>
</dbReference>
<keyword evidence="3 5" id="KW-0346">Stress response</keyword>
<evidence type="ECO:0000256" key="5">
    <source>
        <dbReference type="HAMAP-Rule" id="MF_00081"/>
    </source>
</evidence>
<dbReference type="InterPro" id="IPR021153">
    <property type="entry name" value="HrcA_C"/>
</dbReference>
<dbReference type="RefSeq" id="WP_324620078.1">
    <property type="nucleotide sequence ID" value="NZ_JAYKOT010000003.1"/>
</dbReference>
<feature type="domain" description="Heat-inducible transcription repressor HrcA C-terminal" evidence="6">
    <location>
        <begin position="102"/>
        <end position="319"/>
    </location>
</feature>
<dbReference type="Pfam" id="PF01628">
    <property type="entry name" value="HrcA"/>
    <property type="match status" value="1"/>
</dbReference>
<dbReference type="EMBL" id="JAYKOT010000003">
    <property type="protein sequence ID" value="MEB3429924.1"/>
    <property type="molecule type" value="Genomic_DNA"/>
</dbReference>
<proteinExistence type="inferred from homology"/>
<comment type="similarity">
    <text evidence="5">Belongs to the HrcA family.</text>
</comment>
<name>A0AAW9MWE0_9FIRM</name>
<dbReference type="SUPFAM" id="SSF46785">
    <property type="entry name" value="Winged helix' DNA-binding domain"/>
    <property type="match status" value="1"/>
</dbReference>
<dbReference type="GO" id="GO:0045892">
    <property type="term" value="P:negative regulation of DNA-templated transcription"/>
    <property type="evidence" value="ECO:0007669"/>
    <property type="project" value="UniProtKB-UniRule"/>
</dbReference>
<dbReference type="Gene3D" id="3.30.450.40">
    <property type="match status" value="1"/>
</dbReference>
<dbReference type="AlphaFoldDB" id="A0AAW9MWE0"/>
<dbReference type="InterPro" id="IPR036388">
    <property type="entry name" value="WH-like_DNA-bd_sf"/>
</dbReference>
<comment type="caution">
    <text evidence="7">The sequence shown here is derived from an EMBL/GenBank/DDBJ whole genome shotgun (WGS) entry which is preliminary data.</text>
</comment>
<evidence type="ECO:0000259" key="6">
    <source>
        <dbReference type="Pfam" id="PF01628"/>
    </source>
</evidence>
<reference evidence="7 8" key="1">
    <citation type="submission" date="2024-01" db="EMBL/GenBank/DDBJ databases">
        <title>Complete genome sequence of Citroniella saccharovorans strain M6.X9, isolated from human fecal sample.</title>
        <authorList>
            <person name="Cheng G."/>
            <person name="Westerholm M."/>
            <person name="Schnurer A."/>
        </authorList>
    </citation>
    <scope>NUCLEOTIDE SEQUENCE [LARGE SCALE GENOMIC DNA]</scope>
    <source>
        <strain evidence="7 8">DSM 29873</strain>
    </source>
</reference>
<evidence type="ECO:0000313" key="7">
    <source>
        <dbReference type="EMBL" id="MEB3429924.1"/>
    </source>
</evidence>